<dbReference type="RefSeq" id="WP_370440771.1">
    <property type="nucleotide sequence ID" value="NZ_JBGFTU010000006.1"/>
</dbReference>
<dbReference type="NCBIfam" id="NF010372">
    <property type="entry name" value="PRK13798.1"/>
    <property type="match status" value="1"/>
</dbReference>
<accession>A0ABV4GZ00</accession>
<evidence type="ECO:0000256" key="2">
    <source>
        <dbReference type="ARBA" id="ARBA00004754"/>
    </source>
</evidence>
<keyword evidence="6 8" id="KW-0456">Lyase</keyword>
<dbReference type="EMBL" id="JBGFTU010000006">
    <property type="protein sequence ID" value="MEZ0164536.1"/>
    <property type="molecule type" value="Genomic_DNA"/>
</dbReference>
<dbReference type="PANTHER" id="PTHR43466">
    <property type="entry name" value="2-OXO-4-HYDROXY-4-CARBOXY-5-UREIDOIMIDAZOLINE DECARBOXYLASE-RELATED"/>
    <property type="match status" value="1"/>
</dbReference>
<dbReference type="InterPro" id="IPR036778">
    <property type="entry name" value="OHCU_decarboxylase_sf"/>
</dbReference>
<evidence type="ECO:0000259" key="7">
    <source>
        <dbReference type="Pfam" id="PF09349"/>
    </source>
</evidence>
<evidence type="ECO:0000256" key="6">
    <source>
        <dbReference type="ARBA" id="ARBA00023239"/>
    </source>
</evidence>
<dbReference type="EC" id="4.1.1.97" evidence="3"/>
<dbReference type="InterPro" id="IPR018020">
    <property type="entry name" value="OHCU_decarboxylase"/>
</dbReference>
<name>A0ABV4GZ00_9ACTN</name>
<evidence type="ECO:0000313" key="8">
    <source>
        <dbReference type="EMBL" id="MEZ0164536.1"/>
    </source>
</evidence>
<keyword evidence="4" id="KW-0659">Purine metabolism</keyword>
<sequence>MQLTELQALDAPRCEELLRTCCDAPAWAVRVTAARPFASVEALRETAARELAVTPEEDVDVALAAHPRIGERSDSATSRREQAGALSADEDVLRRLAEGNRRYEERFGHVYLVFASGRSAAELLDLLQARLGNDPATERRVLRRELAAITDLRLRRLLEQAP</sequence>
<keyword evidence="5" id="KW-0210">Decarboxylase</keyword>
<dbReference type="Proteomes" id="UP001565927">
    <property type="component" value="Unassembled WGS sequence"/>
</dbReference>
<comment type="caution">
    <text evidence="8">The sequence shown here is derived from an EMBL/GenBank/DDBJ whole genome shotgun (WGS) entry which is preliminary data.</text>
</comment>
<evidence type="ECO:0000313" key="9">
    <source>
        <dbReference type="Proteomes" id="UP001565927"/>
    </source>
</evidence>
<dbReference type="PANTHER" id="PTHR43466:SF1">
    <property type="entry name" value="2-OXO-4-HYDROXY-4-CARBOXY-5-UREIDOIMIDAZOLINE DECARBOXYLASE-RELATED"/>
    <property type="match status" value="1"/>
</dbReference>
<dbReference type="SUPFAM" id="SSF158694">
    <property type="entry name" value="UraD-Like"/>
    <property type="match status" value="1"/>
</dbReference>
<keyword evidence="9" id="KW-1185">Reference proteome</keyword>
<reference evidence="8 9" key="1">
    <citation type="submission" date="2024-07" db="EMBL/GenBank/DDBJ databases">
        <authorList>
            <person name="Thanompreechachai J."/>
            <person name="Duangmal K."/>
        </authorList>
    </citation>
    <scope>NUCLEOTIDE SEQUENCE [LARGE SCALE GENOMIC DNA]</scope>
    <source>
        <strain evidence="8 9">LSe6-4</strain>
    </source>
</reference>
<evidence type="ECO:0000256" key="5">
    <source>
        <dbReference type="ARBA" id="ARBA00022793"/>
    </source>
</evidence>
<feature type="domain" description="Oxo-4-hydroxy-4-carboxy-5-ureidoimidazoline decarboxylase" evidence="7">
    <location>
        <begin position="8"/>
        <end position="155"/>
    </location>
</feature>
<protein>
    <recommendedName>
        <fullName evidence="3">2-oxo-4-hydroxy-4-carboxy-5-ureidoimidazoline decarboxylase</fullName>
        <ecNumber evidence="3">4.1.1.97</ecNumber>
    </recommendedName>
</protein>
<evidence type="ECO:0000256" key="1">
    <source>
        <dbReference type="ARBA" id="ARBA00001163"/>
    </source>
</evidence>
<dbReference type="Gene3D" id="1.10.3330.10">
    <property type="entry name" value="Oxo-4-hydroxy-4-carboxy-5-ureidoimidazoline decarboxylase"/>
    <property type="match status" value="1"/>
</dbReference>
<evidence type="ECO:0000256" key="4">
    <source>
        <dbReference type="ARBA" id="ARBA00022631"/>
    </source>
</evidence>
<evidence type="ECO:0000256" key="3">
    <source>
        <dbReference type="ARBA" id="ARBA00012257"/>
    </source>
</evidence>
<comment type="catalytic activity">
    <reaction evidence="1">
        <text>5-hydroxy-2-oxo-4-ureido-2,5-dihydro-1H-imidazole-5-carboxylate + H(+) = (S)-allantoin + CO2</text>
        <dbReference type="Rhea" id="RHEA:26301"/>
        <dbReference type="ChEBI" id="CHEBI:15378"/>
        <dbReference type="ChEBI" id="CHEBI:15678"/>
        <dbReference type="ChEBI" id="CHEBI:16526"/>
        <dbReference type="ChEBI" id="CHEBI:58639"/>
        <dbReference type="EC" id="4.1.1.97"/>
    </reaction>
</comment>
<gene>
    <name evidence="8" type="primary">uraD</name>
    <name evidence="8" type="ORF">AB2L27_07135</name>
</gene>
<proteinExistence type="predicted"/>
<comment type="pathway">
    <text evidence="2">Purine metabolism; urate degradation; (S)-allantoin from urate: step 3/3.</text>
</comment>
<dbReference type="InterPro" id="IPR017595">
    <property type="entry name" value="OHCU_decarboxylase-2"/>
</dbReference>
<organism evidence="8 9">
    <name type="scientific">Kineococcus halophytocola</name>
    <dbReference type="NCBI Taxonomy" id="3234027"/>
    <lineage>
        <taxon>Bacteria</taxon>
        <taxon>Bacillati</taxon>
        <taxon>Actinomycetota</taxon>
        <taxon>Actinomycetes</taxon>
        <taxon>Kineosporiales</taxon>
        <taxon>Kineosporiaceae</taxon>
        <taxon>Kineococcus</taxon>
    </lineage>
</organism>
<dbReference type="Pfam" id="PF09349">
    <property type="entry name" value="OHCU_decarbox"/>
    <property type="match status" value="1"/>
</dbReference>
<dbReference type="NCBIfam" id="TIGR03180">
    <property type="entry name" value="UraD_2"/>
    <property type="match status" value="1"/>
</dbReference>
<dbReference type="GO" id="GO:0051997">
    <property type="term" value="F:2-oxo-4-hydroxy-4-carboxy-5-ureidoimidazoline decarboxylase activity"/>
    <property type="evidence" value="ECO:0007669"/>
    <property type="project" value="UniProtKB-EC"/>
</dbReference>